<protein>
    <submittedName>
        <fullName evidence="2">Uncharacterized protein</fullName>
    </submittedName>
</protein>
<name>A0A250G8I8_9FLAO</name>
<keyword evidence="1" id="KW-1133">Transmembrane helix</keyword>
<feature type="transmembrane region" description="Helical" evidence="1">
    <location>
        <begin position="36"/>
        <end position="53"/>
    </location>
</feature>
<dbReference type="EMBL" id="CP022388">
    <property type="protein sequence ID" value="ATA92648.1"/>
    <property type="molecule type" value="Genomic_DNA"/>
</dbReference>
<reference evidence="3" key="1">
    <citation type="submission" date="2017-06" db="EMBL/GenBank/DDBJ databases">
        <title>Capnocytophaga spp. assemblies.</title>
        <authorList>
            <person name="Gulvik C.A."/>
        </authorList>
    </citation>
    <scope>NUCLEOTIDE SEQUENCE [LARGE SCALE GENOMIC DNA]</scope>
    <source>
        <strain evidence="3">H5594</strain>
    </source>
</reference>
<sequence length="60" mass="7374">MGENTIFFNIRLYNALNSLYLFENQYLYKKIKCKKNISIIFLFYLCIFSRFLVDIKRNYA</sequence>
<keyword evidence="1" id="KW-0472">Membrane</keyword>
<proteinExistence type="predicted"/>
<evidence type="ECO:0000256" key="1">
    <source>
        <dbReference type="SAM" id="Phobius"/>
    </source>
</evidence>
<dbReference type="Proteomes" id="UP000243136">
    <property type="component" value="Chromosome"/>
</dbReference>
<dbReference type="AlphaFoldDB" id="A0A250G8I8"/>
<keyword evidence="1" id="KW-0812">Transmembrane</keyword>
<gene>
    <name evidence="2" type="ORF">CGC56_11085</name>
</gene>
<evidence type="ECO:0000313" key="3">
    <source>
        <dbReference type="Proteomes" id="UP000243136"/>
    </source>
</evidence>
<organism evidence="2 3">
    <name type="scientific">Capnocytophaga canimorsus</name>
    <dbReference type="NCBI Taxonomy" id="28188"/>
    <lineage>
        <taxon>Bacteria</taxon>
        <taxon>Pseudomonadati</taxon>
        <taxon>Bacteroidota</taxon>
        <taxon>Flavobacteriia</taxon>
        <taxon>Flavobacteriales</taxon>
        <taxon>Flavobacteriaceae</taxon>
        <taxon>Capnocytophaga</taxon>
    </lineage>
</organism>
<accession>A0A250G8I8</accession>
<evidence type="ECO:0000313" key="2">
    <source>
        <dbReference type="EMBL" id="ATA92648.1"/>
    </source>
</evidence>